<dbReference type="Proteomes" id="UP000095607">
    <property type="component" value="Chromosome"/>
</dbReference>
<protein>
    <submittedName>
        <fullName evidence="2">HNH endonuclease</fullName>
    </submittedName>
</protein>
<reference evidence="2" key="2">
    <citation type="submission" date="2023-03" db="EMBL/GenBank/DDBJ databases">
        <title>Synergistic degradation of erythromycin by symbiotic bacteria Ery-6A and Ery-6B and application in simulated water remediation.</title>
        <authorList>
            <person name="Xu S."/>
        </authorList>
    </citation>
    <scope>NUCLEOTIDE SEQUENCE</scope>
    <source>
        <strain evidence="2">Ery-6A</strain>
    </source>
</reference>
<keyword evidence="2" id="KW-0255">Endonuclease</keyword>
<evidence type="ECO:0000313" key="4">
    <source>
        <dbReference type="Proteomes" id="UP001219066"/>
    </source>
</evidence>
<dbReference type="KEGG" id="dts:BI380_03110"/>
<dbReference type="EMBL" id="CP017420">
    <property type="protein sequence ID" value="AOV00418.1"/>
    <property type="molecule type" value="Genomic_DNA"/>
</dbReference>
<accession>A0AAX3SFL8</accession>
<evidence type="ECO:0000313" key="3">
    <source>
        <dbReference type="Proteomes" id="UP000095607"/>
    </source>
</evidence>
<name>A0AAX3SFL8_9BURK</name>
<sequence length="236" mass="26304">MNRRFEFDRDQVLATIEAGPVQYAALAGTMSDSARAQLRAIIDALVSEGRIRLIQLDRFPHYVAADWVMSDELRLQLIEGKCRRTLDGCLIWTGYIDPRRGPMVRFGPDGSVTSARRVVWAIKRGPLGLQQTVRAGCDDPACVAYEHMKLGTRADKARGRSLTPLTKLRIARAQQAARGKLTIEKVRAIRASAESETVLAERYGVSKPTIGQIRRNETWREEGGMFTALIPGRARA</sequence>
<keyword evidence="3" id="KW-1185">Reference proteome</keyword>
<keyword evidence="2" id="KW-0540">Nuclease</keyword>
<evidence type="ECO:0000313" key="2">
    <source>
        <dbReference type="EMBL" id="WFF78763.1"/>
    </source>
</evidence>
<reference evidence="1 3" key="1">
    <citation type="submission" date="2016-09" db="EMBL/GenBank/DDBJ databases">
        <title>Complete genome sequence of Deltia acidovorans CM13 isolated from murine proximal colonic tissue.</title>
        <authorList>
            <person name="Saffarian A."/>
        </authorList>
    </citation>
    <scope>NUCLEOTIDE SEQUENCE [LARGE SCALE GENOMIC DNA]</scope>
    <source>
        <strain evidence="1 3">CM13</strain>
    </source>
</reference>
<organism evidence="2 4">
    <name type="scientific">Delftia tsuruhatensis</name>
    <dbReference type="NCBI Taxonomy" id="180282"/>
    <lineage>
        <taxon>Bacteria</taxon>
        <taxon>Pseudomonadati</taxon>
        <taxon>Pseudomonadota</taxon>
        <taxon>Betaproteobacteria</taxon>
        <taxon>Burkholderiales</taxon>
        <taxon>Comamonadaceae</taxon>
        <taxon>Delftia</taxon>
    </lineage>
</organism>
<gene>
    <name evidence="1" type="ORF">BI380_03110</name>
    <name evidence="2" type="ORF">PYR84_17655</name>
</gene>
<keyword evidence="2" id="KW-0378">Hydrolase</keyword>
<dbReference type="GO" id="GO:0004519">
    <property type="term" value="F:endonuclease activity"/>
    <property type="evidence" value="ECO:0007669"/>
    <property type="project" value="UniProtKB-KW"/>
</dbReference>
<dbReference type="EMBL" id="CP120956">
    <property type="protein sequence ID" value="WFF78763.1"/>
    <property type="molecule type" value="Genomic_DNA"/>
</dbReference>
<proteinExistence type="predicted"/>
<dbReference type="AlphaFoldDB" id="A0AAX3SFL8"/>
<dbReference type="Proteomes" id="UP001219066">
    <property type="component" value="Chromosome"/>
</dbReference>
<evidence type="ECO:0000313" key="1">
    <source>
        <dbReference type="EMBL" id="AOV00418.1"/>
    </source>
</evidence>
<dbReference type="RefSeq" id="WP_046238099.1">
    <property type="nucleotide sequence ID" value="NZ_CBCSDN010000014.1"/>
</dbReference>